<dbReference type="InterPro" id="IPR036719">
    <property type="entry name" value="Neuro-gated_channel_TM_sf"/>
</dbReference>
<dbReference type="FunFam" id="2.70.170.10:FF:000045">
    <property type="entry name" value="Predicted protein"/>
    <property type="match status" value="1"/>
</dbReference>
<evidence type="ECO:0000256" key="3">
    <source>
        <dbReference type="ARBA" id="ARBA00022448"/>
    </source>
</evidence>
<dbReference type="PRINTS" id="PR00253">
    <property type="entry name" value="GABAARECEPTR"/>
</dbReference>
<dbReference type="AlphaFoldDB" id="A0A0V0XV22"/>
<keyword evidence="6" id="KW-0732">Signal</keyword>
<gene>
    <name evidence="14" type="ORF">T4E_2587</name>
</gene>
<protein>
    <submittedName>
        <fullName evidence="14">Glutamate-gated chloride channel subunit beta</fullName>
    </submittedName>
</protein>
<dbReference type="NCBIfam" id="TIGR00860">
    <property type="entry name" value="LIC"/>
    <property type="match status" value="1"/>
</dbReference>
<organism evidence="14 15">
    <name type="scientific">Trichinella pseudospiralis</name>
    <name type="common">Parasitic roundworm</name>
    <dbReference type="NCBI Taxonomy" id="6337"/>
    <lineage>
        <taxon>Eukaryota</taxon>
        <taxon>Metazoa</taxon>
        <taxon>Ecdysozoa</taxon>
        <taxon>Nematoda</taxon>
        <taxon>Enoplea</taxon>
        <taxon>Dorylaimia</taxon>
        <taxon>Trichinellida</taxon>
        <taxon>Trichinellidae</taxon>
        <taxon>Trichinella</taxon>
    </lineage>
</organism>
<dbReference type="Gene3D" id="2.70.170.10">
    <property type="entry name" value="Neurotransmitter-gated ion-channel ligand-binding domain"/>
    <property type="match status" value="1"/>
</dbReference>
<keyword evidence="5 11" id="KW-0812">Transmembrane</keyword>
<evidence type="ECO:0000256" key="4">
    <source>
        <dbReference type="ARBA" id="ARBA00022475"/>
    </source>
</evidence>
<evidence type="ECO:0000256" key="8">
    <source>
        <dbReference type="ARBA" id="ARBA00023065"/>
    </source>
</evidence>
<sequence length="599" mass="70345">LYLFKFLCFLQNDLHLSNVLSNGKQFRVVHKLSRQIQFWKILLVSSSKEVLQIKTTSYSKQQQIKVTSMVGRLHRHHYRPRQTEGATAALNWHRILATLDQMCQLAIAVSLAREKNMKNTFAYLIVLFYVCCCCYVFANHYHPIWLAELEEDFARRSDNKTNYRSWREQRLVKNLLLNYSSNLRPASAHEPVLVMTSIHITGLSAIDEFNMEYKVQFKFQQEWIDKRLTFKDPYFSKDEFIYLSKDQNVWIPDTFFQNEKRGTYHALDQPNFYVKIRADGTVVYNRRLTMTFACAMQLEKYPMDEQTCNMDFSSYAYTDADVDYAWSLNPLKISPWAESELSNFVITSFKNASCTSKTATGTYTCLRVELHLRRLFSFFLLQLYIPSSLLVAVSWVSYWIDWRAAAGRVPLSIITLLTMITHSYAINAKLPPVSYAKALDVWIGACIMFIFGSLIEYAFVNYAGLREQFRIAEIKGNESQIESANFSTDQYDRPIYANQDELYESYPRRRKRSSISKQSEEIRLSPSMDFKEEKGTSVLELVDMTNNERQKRRRLKLNLSSLNFFLRISSRADQIDIISRYLFPLLFCSFNAVYWSIYW</sequence>
<dbReference type="InterPro" id="IPR006202">
    <property type="entry name" value="Neur_chan_lig-bd"/>
</dbReference>
<dbReference type="Proteomes" id="UP000054815">
    <property type="component" value="Unassembled WGS sequence"/>
</dbReference>
<keyword evidence="9 11" id="KW-0472">Membrane</keyword>
<evidence type="ECO:0000313" key="15">
    <source>
        <dbReference type="Proteomes" id="UP000054815"/>
    </source>
</evidence>
<comment type="caution">
    <text evidence="14">The sequence shown here is derived from an EMBL/GenBank/DDBJ whole genome shotgun (WGS) entry which is preliminary data.</text>
</comment>
<dbReference type="GO" id="GO:0005230">
    <property type="term" value="F:extracellular ligand-gated monoatomic ion channel activity"/>
    <property type="evidence" value="ECO:0007669"/>
    <property type="project" value="InterPro"/>
</dbReference>
<evidence type="ECO:0000313" key="14">
    <source>
        <dbReference type="EMBL" id="KRX91545.1"/>
    </source>
</evidence>
<comment type="similarity">
    <text evidence="11">Belongs to the ligand-gated ion channel (TC 1.A.9) family.</text>
</comment>
<comment type="subcellular location">
    <subcellularLocation>
        <location evidence="2">Cell membrane</location>
    </subcellularLocation>
    <subcellularLocation>
        <location evidence="1">Membrane</location>
        <topology evidence="1">Multi-pass membrane protein</topology>
    </subcellularLocation>
</comment>
<feature type="non-terminal residue" evidence="14">
    <location>
        <position position="1"/>
    </location>
</feature>
<name>A0A0V0XV22_TRIPS</name>
<dbReference type="Gene3D" id="1.20.58.390">
    <property type="entry name" value="Neurotransmitter-gated ion-channel transmembrane domain"/>
    <property type="match status" value="1"/>
</dbReference>
<feature type="transmembrane region" description="Helical" evidence="11">
    <location>
        <begin position="409"/>
        <end position="426"/>
    </location>
</feature>
<dbReference type="InterPro" id="IPR006201">
    <property type="entry name" value="Neur_channel"/>
</dbReference>
<dbReference type="InterPro" id="IPR036734">
    <property type="entry name" value="Neur_chan_lig-bd_sf"/>
</dbReference>
<dbReference type="Pfam" id="PF02931">
    <property type="entry name" value="Neur_chan_LBD"/>
    <property type="match status" value="1"/>
</dbReference>
<dbReference type="EMBL" id="JYDU01000135">
    <property type="protein sequence ID" value="KRX91545.1"/>
    <property type="molecule type" value="Genomic_DNA"/>
</dbReference>
<accession>A0A0V0XV22</accession>
<keyword evidence="10 11" id="KW-0407">Ion channel</keyword>
<evidence type="ECO:0000259" key="13">
    <source>
        <dbReference type="Pfam" id="PF02932"/>
    </source>
</evidence>
<dbReference type="PANTHER" id="PTHR18945">
    <property type="entry name" value="NEUROTRANSMITTER GATED ION CHANNEL"/>
    <property type="match status" value="1"/>
</dbReference>
<dbReference type="SUPFAM" id="SSF63712">
    <property type="entry name" value="Nicotinic receptor ligand binding domain-like"/>
    <property type="match status" value="1"/>
</dbReference>
<dbReference type="STRING" id="6337.A0A0V0XV22"/>
<keyword evidence="3 11" id="KW-0813">Transport</keyword>
<keyword evidence="7 11" id="KW-1133">Transmembrane helix</keyword>
<dbReference type="InterPro" id="IPR018000">
    <property type="entry name" value="Neurotransmitter_ion_chnl_CS"/>
</dbReference>
<dbReference type="CDD" id="cd18993">
    <property type="entry name" value="LGIC_ECD_GluCl"/>
    <property type="match status" value="1"/>
</dbReference>
<evidence type="ECO:0000259" key="12">
    <source>
        <dbReference type="Pfam" id="PF02931"/>
    </source>
</evidence>
<dbReference type="Pfam" id="PF02932">
    <property type="entry name" value="Neur_chan_memb"/>
    <property type="match status" value="1"/>
</dbReference>
<evidence type="ECO:0000256" key="1">
    <source>
        <dbReference type="ARBA" id="ARBA00004141"/>
    </source>
</evidence>
<dbReference type="InterPro" id="IPR006028">
    <property type="entry name" value="GABAA/Glycine_rcpt"/>
</dbReference>
<dbReference type="GO" id="GO:0004888">
    <property type="term" value="F:transmembrane signaling receptor activity"/>
    <property type="evidence" value="ECO:0007669"/>
    <property type="project" value="InterPro"/>
</dbReference>
<evidence type="ECO:0000256" key="6">
    <source>
        <dbReference type="ARBA" id="ARBA00022729"/>
    </source>
</evidence>
<feature type="transmembrane region" description="Helical" evidence="11">
    <location>
        <begin position="375"/>
        <end position="397"/>
    </location>
</feature>
<reference evidence="14 15" key="1">
    <citation type="submission" date="2015-01" db="EMBL/GenBank/DDBJ databases">
        <title>Evolution of Trichinella species and genotypes.</title>
        <authorList>
            <person name="Korhonen P.K."/>
            <person name="Edoardo P."/>
            <person name="Giuseppe L.R."/>
            <person name="Gasser R.B."/>
        </authorList>
    </citation>
    <scope>NUCLEOTIDE SEQUENCE [LARGE SCALE GENOMIC DNA]</scope>
    <source>
        <strain evidence="14">ISS141</strain>
    </source>
</reference>
<feature type="transmembrane region" description="Helical" evidence="11">
    <location>
        <begin position="441"/>
        <end position="460"/>
    </location>
</feature>
<evidence type="ECO:0000256" key="11">
    <source>
        <dbReference type="RuleBase" id="RU000687"/>
    </source>
</evidence>
<feature type="domain" description="Neurotransmitter-gated ion-channel ligand-binding" evidence="12">
    <location>
        <begin position="168"/>
        <end position="374"/>
    </location>
</feature>
<feature type="domain" description="Neurotransmitter-gated ion-channel transmembrane" evidence="13">
    <location>
        <begin position="383"/>
        <end position="595"/>
    </location>
</feature>
<dbReference type="PRINTS" id="PR00252">
    <property type="entry name" value="NRIONCHANNEL"/>
</dbReference>
<evidence type="ECO:0000256" key="10">
    <source>
        <dbReference type="ARBA" id="ARBA00023303"/>
    </source>
</evidence>
<evidence type="ECO:0000256" key="7">
    <source>
        <dbReference type="ARBA" id="ARBA00022989"/>
    </source>
</evidence>
<dbReference type="CDD" id="cd19062">
    <property type="entry name" value="LGIC_TM_GluCl"/>
    <property type="match status" value="1"/>
</dbReference>
<feature type="transmembrane region" description="Helical" evidence="11">
    <location>
        <begin position="577"/>
        <end position="597"/>
    </location>
</feature>
<dbReference type="InterPro" id="IPR044721">
    <property type="entry name" value="GluCl_TM"/>
</dbReference>
<dbReference type="GO" id="GO:0005886">
    <property type="term" value="C:plasma membrane"/>
    <property type="evidence" value="ECO:0007669"/>
    <property type="project" value="UniProtKB-SubCell"/>
</dbReference>
<dbReference type="InterPro" id="IPR038050">
    <property type="entry name" value="Neuro_actylchol_rec"/>
</dbReference>
<evidence type="ECO:0000256" key="2">
    <source>
        <dbReference type="ARBA" id="ARBA00004236"/>
    </source>
</evidence>
<dbReference type="PROSITE" id="PS00236">
    <property type="entry name" value="NEUROTR_ION_CHANNEL"/>
    <property type="match status" value="1"/>
</dbReference>
<evidence type="ECO:0000256" key="5">
    <source>
        <dbReference type="ARBA" id="ARBA00022692"/>
    </source>
</evidence>
<proteinExistence type="inferred from homology"/>
<keyword evidence="4" id="KW-1003">Cell membrane</keyword>
<keyword evidence="8 11" id="KW-0406">Ion transport</keyword>
<evidence type="ECO:0000256" key="9">
    <source>
        <dbReference type="ARBA" id="ARBA00023136"/>
    </source>
</evidence>
<dbReference type="SUPFAM" id="SSF90112">
    <property type="entry name" value="Neurotransmitter-gated ion-channel transmembrane pore"/>
    <property type="match status" value="1"/>
</dbReference>
<dbReference type="InterPro" id="IPR006029">
    <property type="entry name" value="Neurotrans-gated_channel_TM"/>
</dbReference>